<gene>
    <name evidence="3" type="ORF">LKD48_02320</name>
</gene>
<reference evidence="3 4" key="1">
    <citation type="submission" date="2021-10" db="EMBL/GenBank/DDBJ databases">
        <title>Anaerobic single-cell dispensing facilitates the cultivation of human gut bacteria.</title>
        <authorList>
            <person name="Afrizal A."/>
        </authorList>
    </citation>
    <scope>NUCLEOTIDE SEQUENCE [LARGE SCALE GENOMIC DNA]</scope>
    <source>
        <strain evidence="3 4">CLA-AA-H224</strain>
    </source>
</reference>
<keyword evidence="1" id="KW-0175">Coiled coil</keyword>
<evidence type="ECO:0000256" key="1">
    <source>
        <dbReference type="SAM" id="Coils"/>
    </source>
</evidence>
<evidence type="ECO:0000256" key="2">
    <source>
        <dbReference type="SAM" id="MobiDB-lite"/>
    </source>
</evidence>
<keyword evidence="4" id="KW-1185">Reference proteome</keyword>
<dbReference type="Proteomes" id="UP001198200">
    <property type="component" value="Unassembled WGS sequence"/>
</dbReference>
<organism evidence="3 4">
    <name type="scientific">Anthropogastromicrobium aceti</name>
    <dbReference type="NCBI Taxonomy" id="2981768"/>
    <lineage>
        <taxon>Bacteria</taxon>
        <taxon>Bacillati</taxon>
        <taxon>Bacillota</taxon>
        <taxon>Clostridia</taxon>
        <taxon>Lachnospirales</taxon>
        <taxon>Lachnospiraceae</taxon>
        <taxon>Anthropogastromicrobium</taxon>
    </lineage>
</organism>
<feature type="compositionally biased region" description="Basic and acidic residues" evidence="2">
    <location>
        <begin position="515"/>
        <end position="553"/>
    </location>
</feature>
<comment type="caution">
    <text evidence="3">The sequence shown here is derived from an EMBL/GenBank/DDBJ whole genome shotgun (WGS) entry which is preliminary data.</text>
</comment>
<name>A0AAE3E332_9FIRM</name>
<protein>
    <submittedName>
        <fullName evidence="3">Uncharacterized protein</fullName>
    </submittedName>
</protein>
<dbReference type="InterPro" id="IPR027417">
    <property type="entry name" value="P-loop_NTPase"/>
</dbReference>
<feature type="region of interest" description="Disordered" evidence="2">
    <location>
        <begin position="515"/>
        <end position="578"/>
    </location>
</feature>
<dbReference type="Gene3D" id="3.40.50.300">
    <property type="entry name" value="P-loop containing nucleotide triphosphate hydrolases"/>
    <property type="match status" value="1"/>
</dbReference>
<dbReference type="SUPFAM" id="SSF52540">
    <property type="entry name" value="P-loop containing nucleoside triphosphate hydrolases"/>
    <property type="match status" value="1"/>
</dbReference>
<evidence type="ECO:0000313" key="4">
    <source>
        <dbReference type="Proteomes" id="UP001198200"/>
    </source>
</evidence>
<evidence type="ECO:0000313" key="3">
    <source>
        <dbReference type="EMBL" id="MCC2220487.1"/>
    </source>
</evidence>
<sequence>MTQKEQKNQIKNLLACAERLLCCMTEVQQDMDEAAKSIKQQKLLSDEIASKLENKLKELREETKNYTDICGETGIKNLMESSMSEAKNVLTEQLQLIEKEERRLAYKRFKSLQSLDPDTNEHISSYKNDLKELLDAYEKAPSDEKIEKKLDAYSTFMQALDETDSAKVIAYILELSSVFDNQLLGKAFVARTIKEASNESDQTDIVVEESNEEPAKDNEAVEDAQLLSEIAAAKQLPFIRDEDVACYTLEIEKGKEEKKVGTKSFLNEIRAKFATENGLVLTCLDTFGVLSIQFLALATKKSMITLEMSFRYLFEKGYIRIYKIPGLDSFYSLSAKAWKAMQSREARNYLKIKGIVYDNQAKNEMNLDVDEESVNAAFARIAYLRLLNTFYEIIQPNTSMKEAVFDECFVAVLNDASSIIMIGIFWSLKGSKDEEILLENIRESVNYGTDYVIVAGLNRDYAVCNADYVVKEMTFDPKCVICYDLLKNEYFEYVSNDPFSPKKLLEKKENQSVKLESKVENKAESKAESKVENKAENKSDDQLEGELKSKLESQSEDQLECQPESQFEDQLPDQSADSSKDEIQNACMMIVEEKTYCATAYLDAVKDTNEQYKMLYEQLAYAVNDPKMRCSYDSHKIFAMYPQNEDILTNYLMLSTCLRNFFMNHIEYDYEMKALYENMKSIPMTQAYPELMSAAYRMVQFKGKFHKGIDCYADYRLRDQMKIEHRLENLAVRAKGYYETYVLGQPKNHKNVKRFVDTWKLVFAEDGEMASYLQAIMNGEYEYASLFRVNLLINFISDGCTAEYSNLNREKLGNYINDCWDKSKTNGGTKFKTSNLMSDLRNNLTNAMEKVIGITCEWIDLASGRSRSENDTGEKRYREIKSDLRAELKAAEKIVQKKETAEDIYVQAGKAVLAQTIKELLARLDGRYKEESHKYFYIDFLRGSEVLLDEEYFPDKRGNFADFEKLSLPGRILRHSKLELLSFEEKLEHIFKEYGDDYGAAEQILDYMQKNRNATEEYNIQSSKEQAGKDAQIRLNNFIENLELAQSYGQIEETKENKKEKIQKIANEWFAYADETKNYGFFKRILEEYEKKLHEDAKVRGEALLREVEGIENNDTLDECRKKRIAAIKSMIECQNYTVAEDLLSKINSEETDEEREIRGTDYLAKFIEEYDYNYKAVANSSKSLSDLAVVRIHNKDEKWAKRLIDNWMNNGQALGQYKLTALLEALGFLDAQVKEQAKLGRIENYMVTIPAVVGRKKNYKHPIAVFGSKAQTEGFRVACLFGKYDADRLIEELKNIGNSKNTLVLLDYALSLPDRRLFAKKIKASFSDKVFAVIDRVLLMFLVNNYSVQFINQILMSVMMPFSYCQPYVWDSSKVMPPEIFIGRQEELEKIESPSGVNIVYGGRQLGKSALLKKAKMDIDFDENNNRAVYIEIKGMDYERAAKKICCELYDAGVLKEEIDTTDWDVLARAIKKRLLDDKEERIPYLLLLLDEADTFIESCTEVNFKPFDALKEIQNIGMDRFKFVIAGLHNIVRFKRDAALSNNSVITHLSSITIRPFHTKDARQLLEEPLYCLGFRFPKERQALISLILASTNYFPGLIQLYCANLIEAMKKDDYAGYDEGNTPAYEVTQKHIKKVLSDPSFMNQIREKFEITLKLDEDNMYYIIALLMAYLYHQNANSAADSEGFSAEDIKEAAIGVGINQVAVQKTQVINGLMQELLELNILRHTVNEKYLFSRYSFFQMMGTSDEIDSRLLEYMENQ</sequence>
<dbReference type="EMBL" id="JAJEQN010000004">
    <property type="protein sequence ID" value="MCC2220487.1"/>
    <property type="molecule type" value="Genomic_DNA"/>
</dbReference>
<feature type="coiled-coil region" evidence="1">
    <location>
        <begin position="42"/>
        <end position="103"/>
    </location>
</feature>
<dbReference type="RefSeq" id="WP_308731052.1">
    <property type="nucleotide sequence ID" value="NZ_JAJEQN010000004.1"/>
</dbReference>
<proteinExistence type="predicted"/>
<accession>A0AAE3E332</accession>
<feature type="coiled-coil region" evidence="1">
    <location>
        <begin position="874"/>
        <end position="901"/>
    </location>
</feature>